<evidence type="ECO:0000313" key="3">
    <source>
        <dbReference type="Proteomes" id="UP000289465"/>
    </source>
</evidence>
<dbReference type="Proteomes" id="UP000289465">
    <property type="component" value="Unassembled WGS sequence"/>
</dbReference>
<reference evidence="2 3" key="1">
    <citation type="submission" date="2018-07" db="EMBL/GenBank/DDBJ databases">
        <authorList>
            <person name="Peeters C."/>
        </authorList>
    </citation>
    <scope>NUCLEOTIDE SEQUENCE [LARGE SCALE GENOMIC DNA]</scope>
    <source>
        <strain evidence="2 3">LMG 30378</strain>
    </source>
</reference>
<dbReference type="EMBL" id="UFQC01000010">
    <property type="protein sequence ID" value="SSW66610.1"/>
    <property type="molecule type" value="Genomic_DNA"/>
</dbReference>
<evidence type="ECO:0000313" key="2">
    <source>
        <dbReference type="EMBL" id="SSW66610.1"/>
    </source>
</evidence>
<name>A0A446CFF4_9BURK</name>
<dbReference type="AlphaFoldDB" id="A0A446CFF4"/>
<sequence>MSGATTPKDKAPTTAKLVTAVVAHGRVLLAEDGESLMAGDEVDLPADEVQRLRQLGFLEDPDAPVIRRDNGPRFGSAAGPQIRRG</sequence>
<feature type="region of interest" description="Disordered" evidence="1">
    <location>
        <begin position="63"/>
        <end position="85"/>
    </location>
</feature>
<accession>A0A446CFF4</accession>
<organism evidence="2 3">
    <name type="scientific">Achromobacter veterisilvae</name>
    <dbReference type="NCBI Taxonomy" id="2069367"/>
    <lineage>
        <taxon>Bacteria</taxon>
        <taxon>Pseudomonadati</taxon>
        <taxon>Pseudomonadota</taxon>
        <taxon>Betaproteobacteria</taxon>
        <taxon>Burkholderiales</taxon>
        <taxon>Alcaligenaceae</taxon>
        <taxon>Achromobacter</taxon>
    </lineage>
</organism>
<protein>
    <submittedName>
        <fullName evidence="2">Uncharacterized protein</fullName>
    </submittedName>
</protein>
<dbReference type="OrthoDB" id="9884737at2"/>
<evidence type="ECO:0000256" key="1">
    <source>
        <dbReference type="SAM" id="MobiDB-lite"/>
    </source>
</evidence>
<proteinExistence type="predicted"/>
<gene>
    <name evidence="2" type="ORF">AVE30378_02149</name>
</gene>
<dbReference type="RefSeq" id="WP_129240860.1">
    <property type="nucleotide sequence ID" value="NZ_UFQC01000010.1"/>
</dbReference>